<proteinExistence type="predicted"/>
<dbReference type="EMBL" id="BQNB010012647">
    <property type="protein sequence ID" value="GJT06195.1"/>
    <property type="molecule type" value="Genomic_DNA"/>
</dbReference>
<evidence type="ECO:0000313" key="3">
    <source>
        <dbReference type="Proteomes" id="UP001151760"/>
    </source>
</evidence>
<feature type="compositionally biased region" description="Basic and acidic residues" evidence="1">
    <location>
        <begin position="99"/>
        <end position="112"/>
    </location>
</feature>
<feature type="region of interest" description="Disordered" evidence="1">
    <location>
        <begin position="1"/>
        <end position="23"/>
    </location>
</feature>
<feature type="region of interest" description="Disordered" evidence="1">
    <location>
        <begin position="37"/>
        <end position="112"/>
    </location>
</feature>
<reference evidence="2" key="2">
    <citation type="submission" date="2022-01" db="EMBL/GenBank/DDBJ databases">
        <authorList>
            <person name="Yamashiro T."/>
            <person name="Shiraishi A."/>
            <person name="Satake H."/>
            <person name="Nakayama K."/>
        </authorList>
    </citation>
    <scope>NUCLEOTIDE SEQUENCE</scope>
</reference>
<organism evidence="2 3">
    <name type="scientific">Tanacetum coccineum</name>
    <dbReference type="NCBI Taxonomy" id="301880"/>
    <lineage>
        <taxon>Eukaryota</taxon>
        <taxon>Viridiplantae</taxon>
        <taxon>Streptophyta</taxon>
        <taxon>Embryophyta</taxon>
        <taxon>Tracheophyta</taxon>
        <taxon>Spermatophyta</taxon>
        <taxon>Magnoliopsida</taxon>
        <taxon>eudicotyledons</taxon>
        <taxon>Gunneridae</taxon>
        <taxon>Pentapetalae</taxon>
        <taxon>asterids</taxon>
        <taxon>campanulids</taxon>
        <taxon>Asterales</taxon>
        <taxon>Asteraceae</taxon>
        <taxon>Asteroideae</taxon>
        <taxon>Anthemideae</taxon>
        <taxon>Anthemidinae</taxon>
        <taxon>Tanacetum</taxon>
    </lineage>
</organism>
<accession>A0ABQ5AUM1</accession>
<protein>
    <submittedName>
        <fullName evidence="2">Uncharacterized protein</fullName>
    </submittedName>
</protein>
<evidence type="ECO:0000313" key="2">
    <source>
        <dbReference type="EMBL" id="GJT06195.1"/>
    </source>
</evidence>
<feature type="compositionally biased region" description="Polar residues" evidence="1">
    <location>
        <begin position="37"/>
        <end position="52"/>
    </location>
</feature>
<keyword evidence="3" id="KW-1185">Reference proteome</keyword>
<comment type="caution">
    <text evidence="2">The sequence shown here is derived from an EMBL/GenBank/DDBJ whole genome shotgun (WGS) entry which is preliminary data.</text>
</comment>
<feature type="compositionally biased region" description="Polar residues" evidence="1">
    <location>
        <begin position="1"/>
        <end position="16"/>
    </location>
</feature>
<reference evidence="2" key="1">
    <citation type="journal article" date="2022" name="Int. J. Mol. Sci.">
        <title>Draft Genome of Tanacetum Coccineum: Genomic Comparison of Closely Related Tanacetum-Family Plants.</title>
        <authorList>
            <person name="Yamashiro T."/>
            <person name="Shiraishi A."/>
            <person name="Nakayama K."/>
            <person name="Satake H."/>
        </authorList>
    </citation>
    <scope>NUCLEOTIDE SEQUENCE</scope>
</reference>
<sequence length="112" mass="12373">MSGQRCSLRNMQNQGSKPAFPNGKFEDMLLKFVLTTTASTSRSGTLPGNTVPTKGRFKVSPPEVVLKSKDRKAVSHDTESNVISVDTPIPKASIPFPSRRNDENRREKARTN</sequence>
<dbReference type="Proteomes" id="UP001151760">
    <property type="component" value="Unassembled WGS sequence"/>
</dbReference>
<name>A0ABQ5AUM1_9ASTR</name>
<feature type="compositionally biased region" description="Basic and acidic residues" evidence="1">
    <location>
        <begin position="66"/>
        <end position="79"/>
    </location>
</feature>
<gene>
    <name evidence="2" type="ORF">Tco_0840657</name>
</gene>
<evidence type="ECO:0000256" key="1">
    <source>
        <dbReference type="SAM" id="MobiDB-lite"/>
    </source>
</evidence>